<evidence type="ECO:0000313" key="2">
    <source>
        <dbReference type="Proteomes" id="UP001497623"/>
    </source>
</evidence>
<dbReference type="EMBL" id="CAXKWB010001686">
    <property type="protein sequence ID" value="CAL4065123.1"/>
    <property type="molecule type" value="Genomic_DNA"/>
</dbReference>
<accession>A0AAV2PTP2</accession>
<dbReference type="AlphaFoldDB" id="A0AAV2PTP2"/>
<reference evidence="1 2" key="1">
    <citation type="submission" date="2024-05" db="EMBL/GenBank/DDBJ databases">
        <authorList>
            <person name="Wallberg A."/>
        </authorList>
    </citation>
    <scope>NUCLEOTIDE SEQUENCE [LARGE SCALE GENOMIC DNA]</scope>
</reference>
<sequence length="314" mass="36485">MAFGGSGGQLEQPTRAYQLAQLYKQLPLDKQKKAEEYFRCSVKLQVQGFVSMNLYQQLEDRIKDSGDKNSIAKLKARIQEIDNQICITENRQTYLYQSYKENILSLYNCNSVHTWQGFELDQTEDIGNRTQPVDINVKAMLHNNTKTESGIKELKGKGLANTPSNTDWRPVCCPEELQILHKYPISPINRNTNFKKKRNHSPTQDYKNCNISDTECERQLPLAHCVVEATQRSKFNSSRFISIEKDYNAMSKLITYDDNQNVIINEKFKKKMTISKSVMDRKLSQNYNYNNITKDTMRQRRFPGIGIHDIQCTR</sequence>
<gene>
    <name evidence="1" type="ORF">MNOR_LOCUS4581</name>
</gene>
<keyword evidence="2" id="KW-1185">Reference proteome</keyword>
<dbReference type="Proteomes" id="UP001497623">
    <property type="component" value="Unassembled WGS sequence"/>
</dbReference>
<comment type="caution">
    <text evidence="1">The sequence shown here is derived from an EMBL/GenBank/DDBJ whole genome shotgun (WGS) entry which is preliminary data.</text>
</comment>
<evidence type="ECO:0000313" key="1">
    <source>
        <dbReference type="EMBL" id="CAL4065123.1"/>
    </source>
</evidence>
<name>A0AAV2PTP2_MEGNR</name>
<proteinExistence type="predicted"/>
<organism evidence="1 2">
    <name type="scientific">Meganyctiphanes norvegica</name>
    <name type="common">Northern krill</name>
    <name type="synonym">Thysanopoda norvegica</name>
    <dbReference type="NCBI Taxonomy" id="48144"/>
    <lineage>
        <taxon>Eukaryota</taxon>
        <taxon>Metazoa</taxon>
        <taxon>Ecdysozoa</taxon>
        <taxon>Arthropoda</taxon>
        <taxon>Crustacea</taxon>
        <taxon>Multicrustacea</taxon>
        <taxon>Malacostraca</taxon>
        <taxon>Eumalacostraca</taxon>
        <taxon>Eucarida</taxon>
        <taxon>Euphausiacea</taxon>
        <taxon>Euphausiidae</taxon>
        <taxon>Meganyctiphanes</taxon>
    </lineage>
</organism>
<protein>
    <submittedName>
        <fullName evidence="1">Uncharacterized protein</fullName>
    </submittedName>
</protein>